<accession>A0ABM7WX39</accession>
<evidence type="ECO:0000259" key="4">
    <source>
        <dbReference type="Pfam" id="PF13442"/>
    </source>
</evidence>
<dbReference type="Pfam" id="PF13442">
    <property type="entry name" value="Cytochrome_CBB3"/>
    <property type="match status" value="1"/>
</dbReference>
<gene>
    <name evidence="5" type="ORF">AMOR_30710</name>
</gene>
<dbReference type="SUPFAM" id="SSF46626">
    <property type="entry name" value="Cytochrome c"/>
    <property type="match status" value="1"/>
</dbReference>
<evidence type="ECO:0000313" key="6">
    <source>
        <dbReference type="Proteomes" id="UP001162891"/>
    </source>
</evidence>
<organism evidence="5 6">
    <name type="scientific">Anaeromyxobacter oryzae</name>
    <dbReference type="NCBI Taxonomy" id="2918170"/>
    <lineage>
        <taxon>Bacteria</taxon>
        <taxon>Pseudomonadati</taxon>
        <taxon>Myxococcota</taxon>
        <taxon>Myxococcia</taxon>
        <taxon>Myxococcales</taxon>
        <taxon>Cystobacterineae</taxon>
        <taxon>Anaeromyxobacteraceae</taxon>
        <taxon>Anaeromyxobacter</taxon>
    </lineage>
</organism>
<evidence type="ECO:0000313" key="5">
    <source>
        <dbReference type="EMBL" id="BDG04075.1"/>
    </source>
</evidence>
<evidence type="ECO:0000256" key="3">
    <source>
        <dbReference type="ARBA" id="ARBA00023004"/>
    </source>
</evidence>
<reference evidence="6" key="1">
    <citation type="journal article" date="2022" name="Int. J. Syst. Evol. Microbiol.">
        <title>Anaeromyxobacter oryzae sp. nov., Anaeromyxobacter diazotrophicus sp. nov. and Anaeromyxobacter paludicola sp. nov., isolated from paddy soils.</title>
        <authorList>
            <person name="Itoh H."/>
            <person name="Xu Z."/>
            <person name="Mise K."/>
            <person name="Masuda Y."/>
            <person name="Ushijima N."/>
            <person name="Hayakawa C."/>
            <person name="Shiratori Y."/>
            <person name="Senoo K."/>
        </authorList>
    </citation>
    <scope>NUCLEOTIDE SEQUENCE [LARGE SCALE GENOMIC DNA]</scope>
    <source>
        <strain evidence="6">Red232</strain>
    </source>
</reference>
<keyword evidence="3" id="KW-0408">Iron</keyword>
<keyword evidence="1" id="KW-0349">Heme</keyword>
<dbReference type="InterPro" id="IPR009056">
    <property type="entry name" value="Cyt_c-like_dom"/>
</dbReference>
<evidence type="ECO:0000256" key="1">
    <source>
        <dbReference type="ARBA" id="ARBA00022617"/>
    </source>
</evidence>
<name>A0ABM7WX39_9BACT</name>
<dbReference type="EMBL" id="AP025591">
    <property type="protein sequence ID" value="BDG04075.1"/>
    <property type="molecule type" value="Genomic_DNA"/>
</dbReference>
<evidence type="ECO:0000256" key="2">
    <source>
        <dbReference type="ARBA" id="ARBA00022723"/>
    </source>
</evidence>
<keyword evidence="2" id="KW-0479">Metal-binding</keyword>
<sequence>MAALLVIVADALPVARWLGLDPPPVVTPALVARGREVLARRCWGCHREVPLAPRVRGWDVRRAYDAIGRLPELYRAMPPFPGTDEERRALAAYLAELGEAGAVAAP</sequence>
<protein>
    <recommendedName>
        <fullName evidence="4">Cytochrome c domain-containing protein</fullName>
    </recommendedName>
</protein>
<dbReference type="Gene3D" id="1.10.760.10">
    <property type="entry name" value="Cytochrome c-like domain"/>
    <property type="match status" value="1"/>
</dbReference>
<feature type="domain" description="Cytochrome c" evidence="4">
    <location>
        <begin position="30"/>
        <end position="94"/>
    </location>
</feature>
<dbReference type="InterPro" id="IPR036909">
    <property type="entry name" value="Cyt_c-like_dom_sf"/>
</dbReference>
<proteinExistence type="predicted"/>
<dbReference type="Proteomes" id="UP001162891">
    <property type="component" value="Chromosome"/>
</dbReference>
<keyword evidence="6" id="KW-1185">Reference proteome</keyword>